<feature type="compositionally biased region" description="Basic and acidic residues" evidence="6">
    <location>
        <begin position="980"/>
        <end position="992"/>
    </location>
</feature>
<evidence type="ECO:0000256" key="6">
    <source>
        <dbReference type="SAM" id="MobiDB-lite"/>
    </source>
</evidence>
<feature type="compositionally biased region" description="Basic residues" evidence="6">
    <location>
        <begin position="1083"/>
        <end position="1094"/>
    </location>
</feature>
<keyword evidence="5" id="KW-0378">Hydrolase</keyword>
<feature type="compositionally biased region" description="Polar residues" evidence="6">
    <location>
        <begin position="386"/>
        <end position="410"/>
    </location>
</feature>
<dbReference type="Pfam" id="PF25424">
    <property type="entry name" value="PH_35"/>
    <property type="match status" value="1"/>
</dbReference>
<feature type="compositionally biased region" description="Low complexity" evidence="6">
    <location>
        <begin position="946"/>
        <end position="958"/>
    </location>
</feature>
<comment type="similarity">
    <text evidence="1">Belongs to the peptidase C48 family.</text>
</comment>
<proteinExistence type="inferred from homology"/>
<reference evidence="8 9" key="1">
    <citation type="submission" date="2018-12" db="EMBL/GenBank/DDBJ databases">
        <title>Genome sequence and assembly of Colletotrichum trifolii.</title>
        <authorList>
            <person name="Gan P."/>
            <person name="Shirasu K."/>
        </authorList>
    </citation>
    <scope>NUCLEOTIDE SEQUENCE [LARGE SCALE GENOMIC DNA]</scope>
    <source>
        <strain evidence="8 9">543-2</strain>
    </source>
</reference>
<dbReference type="GO" id="GO:0005737">
    <property type="term" value="C:cytoplasm"/>
    <property type="evidence" value="ECO:0007669"/>
    <property type="project" value="TreeGrafter"/>
</dbReference>
<dbReference type="InterPro" id="IPR051947">
    <property type="entry name" value="Sentrin-specific_protease"/>
</dbReference>
<accession>A0A4R8RE66</accession>
<feature type="compositionally biased region" description="Polar residues" evidence="6">
    <location>
        <begin position="112"/>
        <end position="127"/>
    </location>
</feature>
<feature type="region of interest" description="Disordered" evidence="6">
    <location>
        <begin position="58"/>
        <end position="245"/>
    </location>
</feature>
<keyword evidence="3 8" id="KW-0645">Protease</keyword>
<sequence length="1187" mass="132086">MIIQSREELRKRYYNTENHSFPSYGSPRGGVPVPHPMSAAAARTARMRGVLAGNFATKSDINSTGLGDQNKRPARTTDAGAGRSIKRQKTAPKHERQPTAAYSKARFMLPPSSASPTLVDLTESQKSTDVEVISNHSNRESVTGSAQPEFRAVEKANDFGQQRRQRRRPLTSKDSATKSTSPDHIALDDDDPGKANPDHDLSVRGAKVGSKKANKRYLKRLQPREGISDDDELHSLEGSSQTPSKRLRLEVDPICEFYETKSPITPGSRQARGDITRVKFTPSSTKPKGKKPVFRLKRAVSGKYTMTIDELPAQEQPALIEGSNSEHNHLLAMTRNNERHPSGSCTDLKKVFDKQWDNAVNFRPNRRSQPDDIRLLLHNESENSKNDSQVSSGSTTRSPQQRSPYHSSASLRDGMKADSSTSTPGIDTKRTSPRTARVEEQGKQTELRATRELPPRQTREASSRLLSNPRPKLSPSPIPWTQRNPDWEQIWDDRPLIFPATGKNRASVYKDDILRLEEGEFMNDNLIAFYSRYLQTKLEQENPDLANRIYFMNTYFYPKLTEKSGRGINYDGVKSWTAKVDIFSYDYIIVPVNELAHWYLAIICHPSKMVEVEEANAKAQQPTDMQEPLKDGLVASVRKQVKQMSLDEMDTTEDGPETVSKDSNAPPLKPQRQRPADLKSSRQDPNRARVITFDSLGTPHTATCRNLKEYLVRELKDKKNIDVERPTQFGMTAKGIPEQLDYASCGAFLLGYLREFLINPDDVVSRLIRKETSDWNITSINMRGELRDLIMQHRKEQNEGQSKEKKPKRKTNVQVRTASKSPAKSASGLPATPEPYKPAGDLPKIRSSTVKGSPQPCHIDLSSPIKKAVQSPVKKTTESPAQQVADSSGNLSAKEYQSDLDNISQESTRHATLPLAEPLLASVESSLSSRLETPASSLLHTQASTSPVRPSPNNSVVNGNASGNLRLLEPLQSSSSQGKPTREDEASDRAGKVENPSEMLLDELPPTSPREENEALVRTGRVYNASETMLLNELPPSSPPKLSYRPSERSDGSKSSPSPSQQLEIEMTGNFSEEKAEETVAKRFLKIAQNRKKKPTSDDVVKRRTRAAAQGSSPHTSPYFAITRSTRSKSSPTLTKNSSPASTKKPSSRQLSITEVMKPRQSIEDAGTNEDHPQEENAKQTVDLTAN</sequence>
<feature type="compositionally biased region" description="Polar residues" evidence="6">
    <location>
        <begin position="134"/>
        <end position="146"/>
    </location>
</feature>
<name>A0A4R8RE66_COLTR</name>
<feature type="compositionally biased region" description="Basic residues" evidence="6">
    <location>
        <begin position="209"/>
        <end position="221"/>
    </location>
</feature>
<dbReference type="InterPro" id="IPR003653">
    <property type="entry name" value="Peptidase_C48_C"/>
</dbReference>
<feature type="compositionally biased region" description="Polar residues" evidence="6">
    <location>
        <begin position="878"/>
        <end position="891"/>
    </location>
</feature>
<evidence type="ECO:0000256" key="2">
    <source>
        <dbReference type="ARBA" id="ARBA00022553"/>
    </source>
</evidence>
<feature type="domain" description="Ubiquitin-like protease family profile" evidence="7">
    <location>
        <begin position="506"/>
        <end position="756"/>
    </location>
</feature>
<dbReference type="Gene3D" id="3.40.395.10">
    <property type="entry name" value="Adenoviral Proteinase, Chain A"/>
    <property type="match status" value="1"/>
</dbReference>
<organism evidence="8 9">
    <name type="scientific">Colletotrichum trifolii</name>
    <dbReference type="NCBI Taxonomy" id="5466"/>
    <lineage>
        <taxon>Eukaryota</taxon>
        <taxon>Fungi</taxon>
        <taxon>Dikarya</taxon>
        <taxon>Ascomycota</taxon>
        <taxon>Pezizomycotina</taxon>
        <taxon>Sordariomycetes</taxon>
        <taxon>Hypocreomycetidae</taxon>
        <taxon>Glomerellales</taxon>
        <taxon>Glomerellaceae</taxon>
        <taxon>Colletotrichum</taxon>
        <taxon>Colletotrichum orbiculare species complex</taxon>
    </lineage>
</organism>
<feature type="compositionally biased region" description="Basic and acidic residues" evidence="6">
    <location>
        <begin position="436"/>
        <end position="462"/>
    </location>
</feature>
<dbReference type="Pfam" id="PF02902">
    <property type="entry name" value="Peptidase_C48"/>
    <property type="match status" value="1"/>
</dbReference>
<dbReference type="GO" id="GO:0070139">
    <property type="term" value="F:SUMO-specific endopeptidase activity"/>
    <property type="evidence" value="ECO:0007669"/>
    <property type="project" value="TreeGrafter"/>
</dbReference>
<evidence type="ECO:0000313" key="9">
    <source>
        <dbReference type="Proteomes" id="UP000295703"/>
    </source>
</evidence>
<feature type="compositionally biased region" description="Basic and acidic residues" evidence="6">
    <location>
        <begin position="192"/>
        <end position="202"/>
    </location>
</feature>
<dbReference type="PANTHER" id="PTHR46896">
    <property type="entry name" value="SENTRIN-SPECIFIC PROTEASE"/>
    <property type="match status" value="1"/>
</dbReference>
<feature type="compositionally biased region" description="Basic and acidic residues" evidence="6">
    <location>
        <begin position="794"/>
        <end position="804"/>
    </location>
</feature>
<feature type="region of interest" description="Disordered" evidence="6">
    <location>
        <begin position="794"/>
        <end position="892"/>
    </location>
</feature>
<feature type="region of interest" description="Disordered" evidence="6">
    <location>
        <begin position="379"/>
        <end position="485"/>
    </location>
</feature>
<feature type="compositionally biased region" description="Polar residues" evidence="6">
    <location>
        <begin position="172"/>
        <end position="182"/>
    </location>
</feature>
<dbReference type="InterPro" id="IPR057501">
    <property type="entry name" value="DeUb_enz_PH"/>
</dbReference>
<protein>
    <submittedName>
        <fullName evidence="8">Ubiquitin-like-specific protease 2</fullName>
    </submittedName>
</protein>
<feature type="region of interest" description="Disordered" evidence="6">
    <location>
        <begin position="941"/>
        <end position="1187"/>
    </location>
</feature>
<feature type="compositionally biased region" description="Polar residues" evidence="6">
    <location>
        <begin position="58"/>
        <end position="67"/>
    </location>
</feature>
<feature type="compositionally biased region" description="Polar residues" evidence="6">
    <location>
        <begin position="1123"/>
        <end position="1153"/>
    </location>
</feature>
<keyword evidence="9" id="KW-1185">Reference proteome</keyword>
<feature type="compositionally biased region" description="Basic and acidic residues" evidence="6">
    <location>
        <begin position="1072"/>
        <end position="1081"/>
    </location>
</feature>
<evidence type="ECO:0000256" key="4">
    <source>
        <dbReference type="ARBA" id="ARBA00022786"/>
    </source>
</evidence>
<feature type="region of interest" description="Disordered" evidence="6">
    <location>
        <begin position="646"/>
        <end position="689"/>
    </location>
</feature>
<dbReference type="SUPFAM" id="SSF54001">
    <property type="entry name" value="Cysteine proteinases"/>
    <property type="match status" value="1"/>
</dbReference>
<dbReference type="Proteomes" id="UP000295703">
    <property type="component" value="Unassembled WGS sequence"/>
</dbReference>
<evidence type="ECO:0000259" key="7">
    <source>
        <dbReference type="PROSITE" id="PS50600"/>
    </source>
</evidence>
<feature type="compositionally biased region" description="Polar residues" evidence="6">
    <location>
        <begin position="812"/>
        <end position="824"/>
    </location>
</feature>
<dbReference type="InterPro" id="IPR038765">
    <property type="entry name" value="Papain-like_cys_pep_sf"/>
</dbReference>
<dbReference type="EMBL" id="RYZW01000068">
    <property type="protein sequence ID" value="TDZ53620.1"/>
    <property type="molecule type" value="Genomic_DNA"/>
</dbReference>
<feature type="compositionally biased region" description="Basic and acidic residues" evidence="6">
    <location>
        <begin position="674"/>
        <end position="687"/>
    </location>
</feature>
<keyword evidence="4" id="KW-0833">Ubl conjugation pathway</keyword>
<evidence type="ECO:0000313" key="8">
    <source>
        <dbReference type="EMBL" id="TDZ53620.1"/>
    </source>
</evidence>
<keyword evidence="2" id="KW-0597">Phosphoprotein</keyword>
<evidence type="ECO:0000256" key="1">
    <source>
        <dbReference type="ARBA" id="ARBA00005234"/>
    </source>
</evidence>
<dbReference type="GO" id="GO:0005634">
    <property type="term" value="C:nucleus"/>
    <property type="evidence" value="ECO:0007669"/>
    <property type="project" value="TreeGrafter"/>
</dbReference>
<dbReference type="STRING" id="5466.A0A4R8RE66"/>
<feature type="compositionally biased region" description="Basic and acidic residues" evidence="6">
    <location>
        <begin position="1157"/>
        <end position="1178"/>
    </location>
</feature>
<dbReference type="AlphaFoldDB" id="A0A4R8RE66"/>
<evidence type="ECO:0000256" key="5">
    <source>
        <dbReference type="ARBA" id="ARBA00022801"/>
    </source>
</evidence>
<dbReference type="PROSITE" id="PS50600">
    <property type="entry name" value="ULP_PROTEASE"/>
    <property type="match status" value="1"/>
</dbReference>
<comment type="caution">
    <text evidence="8">The sequence shown here is derived from an EMBL/GenBank/DDBJ whole genome shotgun (WGS) entry which is preliminary data.</text>
</comment>
<dbReference type="GO" id="GO:0016926">
    <property type="term" value="P:protein desumoylation"/>
    <property type="evidence" value="ECO:0007669"/>
    <property type="project" value="TreeGrafter"/>
</dbReference>
<feature type="compositionally biased region" description="Acidic residues" evidence="6">
    <location>
        <begin position="647"/>
        <end position="656"/>
    </location>
</feature>
<dbReference type="GO" id="GO:0006508">
    <property type="term" value="P:proteolysis"/>
    <property type="evidence" value="ECO:0007669"/>
    <property type="project" value="UniProtKB-KW"/>
</dbReference>
<gene>
    <name evidence="8" type="primary">ulp2</name>
    <name evidence="8" type="ORF">CTRI78_v006870</name>
</gene>
<evidence type="ECO:0000256" key="3">
    <source>
        <dbReference type="ARBA" id="ARBA00022670"/>
    </source>
</evidence>
<dbReference type="PANTHER" id="PTHR46896:SF3">
    <property type="entry name" value="FI06413P-RELATED"/>
    <property type="match status" value="1"/>
</dbReference>